<reference evidence="2 3" key="1">
    <citation type="submission" date="2024-01" db="EMBL/GenBank/DDBJ databases">
        <title>Genome assemblies of Stephania.</title>
        <authorList>
            <person name="Yang L."/>
        </authorList>
    </citation>
    <scope>NUCLEOTIDE SEQUENCE [LARGE SCALE GENOMIC DNA]</scope>
    <source>
        <strain evidence="2">JXDWG</strain>
        <tissue evidence="2">Leaf</tissue>
    </source>
</reference>
<evidence type="ECO:0000313" key="2">
    <source>
        <dbReference type="EMBL" id="KAK9132808.1"/>
    </source>
</evidence>
<proteinExistence type="predicted"/>
<accession>A0AAP0JEZ3</accession>
<dbReference type="Proteomes" id="UP001419268">
    <property type="component" value="Unassembled WGS sequence"/>
</dbReference>
<evidence type="ECO:0000313" key="3">
    <source>
        <dbReference type="Proteomes" id="UP001419268"/>
    </source>
</evidence>
<name>A0AAP0JEZ3_9MAGN</name>
<organism evidence="2 3">
    <name type="scientific">Stephania cephalantha</name>
    <dbReference type="NCBI Taxonomy" id="152367"/>
    <lineage>
        <taxon>Eukaryota</taxon>
        <taxon>Viridiplantae</taxon>
        <taxon>Streptophyta</taxon>
        <taxon>Embryophyta</taxon>
        <taxon>Tracheophyta</taxon>
        <taxon>Spermatophyta</taxon>
        <taxon>Magnoliopsida</taxon>
        <taxon>Ranunculales</taxon>
        <taxon>Menispermaceae</taxon>
        <taxon>Menispermoideae</taxon>
        <taxon>Cissampelideae</taxon>
        <taxon>Stephania</taxon>
    </lineage>
</organism>
<feature type="compositionally biased region" description="Basic and acidic residues" evidence="1">
    <location>
        <begin position="51"/>
        <end position="65"/>
    </location>
</feature>
<evidence type="ECO:0000256" key="1">
    <source>
        <dbReference type="SAM" id="MobiDB-lite"/>
    </source>
</evidence>
<dbReference type="AlphaFoldDB" id="A0AAP0JEZ3"/>
<comment type="caution">
    <text evidence="2">The sequence shown here is derived from an EMBL/GenBank/DDBJ whole genome shotgun (WGS) entry which is preliminary data.</text>
</comment>
<feature type="region of interest" description="Disordered" evidence="1">
    <location>
        <begin position="45"/>
        <end position="65"/>
    </location>
</feature>
<keyword evidence="3" id="KW-1185">Reference proteome</keyword>
<dbReference type="EMBL" id="JBBNAG010000005">
    <property type="protein sequence ID" value="KAK9132808.1"/>
    <property type="molecule type" value="Genomic_DNA"/>
</dbReference>
<gene>
    <name evidence="2" type="ORF">Scep_012336</name>
</gene>
<protein>
    <submittedName>
        <fullName evidence="2">Uncharacterized protein</fullName>
    </submittedName>
</protein>
<sequence length="88" mass="9866">MAKNKLDRSGAIRDLVVQQLDPVKKESDREIAKNKLDLVEWSDSRSGCETNRSDEERVGSREIGEEQARSSVAILRYGCKTTGSVKKL</sequence>